<keyword evidence="3" id="KW-0804">Transcription</keyword>
<dbReference type="InterPro" id="IPR036286">
    <property type="entry name" value="LexA/Signal_pep-like_sf"/>
</dbReference>
<dbReference type="InterPro" id="IPR001387">
    <property type="entry name" value="Cro/C1-type_HTH"/>
</dbReference>
<dbReference type="Gene3D" id="2.10.109.10">
    <property type="entry name" value="Umud Fragment, subunit A"/>
    <property type="match status" value="1"/>
</dbReference>
<dbReference type="CDD" id="cd00093">
    <property type="entry name" value="HTH_XRE"/>
    <property type="match status" value="1"/>
</dbReference>
<proteinExistence type="predicted"/>
<dbReference type="GO" id="GO:0003677">
    <property type="term" value="F:DNA binding"/>
    <property type="evidence" value="ECO:0007669"/>
    <property type="project" value="UniProtKB-KW"/>
</dbReference>
<evidence type="ECO:0000256" key="2">
    <source>
        <dbReference type="ARBA" id="ARBA00023125"/>
    </source>
</evidence>
<dbReference type="InterPro" id="IPR015927">
    <property type="entry name" value="Peptidase_S24_S26A/B/C"/>
</dbReference>
<dbReference type="InterPro" id="IPR010982">
    <property type="entry name" value="Lambda_DNA-bd_dom_sf"/>
</dbReference>
<keyword evidence="6" id="KW-1185">Reference proteome</keyword>
<dbReference type="EMBL" id="JACFYX010000016">
    <property type="protein sequence ID" value="MBG0836748.1"/>
    <property type="molecule type" value="Genomic_DNA"/>
</dbReference>
<dbReference type="SUPFAM" id="SSF47413">
    <property type="entry name" value="lambda repressor-like DNA-binding domains"/>
    <property type="match status" value="1"/>
</dbReference>
<dbReference type="AlphaFoldDB" id="A0A931D656"/>
<dbReference type="PANTHER" id="PTHR40661:SF2">
    <property type="entry name" value="HTH-TYPE TRANSCRIPTIONAL REGULATOR PRTR"/>
    <property type="match status" value="1"/>
</dbReference>
<gene>
    <name evidence="5" type="ORF">H3221_16675</name>
</gene>
<organism evidence="5 6">
    <name type="scientific">Pseudomonas chaetocerotis</name>
    <dbReference type="NCBI Taxonomy" id="2758695"/>
    <lineage>
        <taxon>Bacteria</taxon>
        <taxon>Pseudomonadati</taxon>
        <taxon>Pseudomonadota</taxon>
        <taxon>Gammaproteobacteria</taxon>
        <taxon>Pseudomonadales</taxon>
        <taxon>Pseudomonadaceae</taxon>
        <taxon>Pseudomonas</taxon>
    </lineage>
</organism>
<dbReference type="Pfam" id="PF01381">
    <property type="entry name" value="HTH_3"/>
    <property type="match status" value="1"/>
</dbReference>
<comment type="caution">
    <text evidence="5">The sequence shown here is derived from an EMBL/GenBank/DDBJ whole genome shotgun (WGS) entry which is preliminary data.</text>
</comment>
<dbReference type="InterPro" id="IPR039418">
    <property type="entry name" value="LexA-like"/>
</dbReference>
<evidence type="ECO:0000256" key="3">
    <source>
        <dbReference type="ARBA" id="ARBA00023163"/>
    </source>
</evidence>
<dbReference type="PANTHER" id="PTHR40661">
    <property type="match status" value="1"/>
</dbReference>
<dbReference type="Gene3D" id="1.10.260.40">
    <property type="entry name" value="lambda repressor-like DNA-binding domains"/>
    <property type="match status" value="1"/>
</dbReference>
<dbReference type="SMART" id="SM00530">
    <property type="entry name" value="HTH_XRE"/>
    <property type="match status" value="1"/>
</dbReference>
<dbReference type="SUPFAM" id="SSF51306">
    <property type="entry name" value="LexA/Signal peptidase"/>
    <property type="match status" value="1"/>
</dbReference>
<evidence type="ECO:0000313" key="5">
    <source>
        <dbReference type="EMBL" id="MBG0836748.1"/>
    </source>
</evidence>
<name>A0A931D656_9PSED</name>
<dbReference type="Pfam" id="PF00717">
    <property type="entry name" value="Peptidase_S24"/>
    <property type="match status" value="1"/>
</dbReference>
<evidence type="ECO:0000259" key="4">
    <source>
        <dbReference type="SMART" id="SM00530"/>
    </source>
</evidence>
<dbReference type="Proteomes" id="UP000596932">
    <property type="component" value="Unassembled WGS sequence"/>
</dbReference>
<protein>
    <submittedName>
        <fullName evidence="5">Helix-turn-helix transcriptional regulator</fullName>
    </submittedName>
</protein>
<keyword evidence="1" id="KW-0805">Transcription regulation</keyword>
<reference evidence="5" key="1">
    <citation type="submission" date="2020-07" db="EMBL/GenBank/DDBJ databases">
        <title>Pseudomonas chaetoceroseae sp. nov., a new member of the Pseudomonas oleovorans group isolated from a culture of Chaetoceros calcitrans.</title>
        <authorList>
            <person name="Girard L."/>
            <person name="Lood C."/>
            <person name="De Mot R."/>
            <person name="Baudart J."/>
        </authorList>
    </citation>
    <scope>NUCLEOTIDE SEQUENCE</scope>
    <source>
        <strain evidence="5">536</strain>
    </source>
</reference>
<keyword evidence="2" id="KW-0238">DNA-binding</keyword>
<feature type="domain" description="HTH cro/C1-type" evidence="4">
    <location>
        <begin position="14"/>
        <end position="75"/>
    </location>
</feature>
<evidence type="ECO:0000256" key="1">
    <source>
        <dbReference type="ARBA" id="ARBA00023015"/>
    </source>
</evidence>
<sequence length="268" mass="29581">MDITPEIQQAEAAALKAIMKARKQADATLTQDRIADLCGWSGQSVVSQYANGKIPLNIPALIKFSQVLNFDPMDVSPRLAKLFGDKSHPPSQIAYQLTRPAQEHPHAVTEHAAIYPIEVWDDDTPLGPDEVELPFFKEVELSAGKGSEVMLETSGRKLRFGRRSLQRKGVEPSSAACAAVTGNSMEPVLPDGSTVGIDTGRKQVQDGKMYAIDHAGQLRVKLLYRLPGGGLRVRSYNDTEHPDERYEGEYVAEHIRVIGQVFWYSVLL</sequence>
<dbReference type="CDD" id="cd06529">
    <property type="entry name" value="S24_LexA-like"/>
    <property type="match status" value="1"/>
</dbReference>
<accession>A0A931D656</accession>
<evidence type="ECO:0000313" key="6">
    <source>
        <dbReference type="Proteomes" id="UP000596932"/>
    </source>
</evidence>
<dbReference type="RefSeq" id="WP_224490757.1">
    <property type="nucleotide sequence ID" value="NZ_JACFYX020000015.1"/>
</dbReference>